<dbReference type="Proteomes" id="UP000324800">
    <property type="component" value="Unassembled WGS sequence"/>
</dbReference>
<evidence type="ECO:0000256" key="1">
    <source>
        <dbReference type="SAM" id="Phobius"/>
    </source>
</evidence>
<proteinExistence type="predicted"/>
<accession>A0A5J4RX86</accession>
<keyword evidence="1" id="KW-0472">Membrane</keyword>
<sequence>VQVSTKKFPMYYYGGERSQLTSICFQWVQCLSMPSPLFPIKTSKLAKMVIQEVIQVQKFTTKQMEGQVVVASKPNVTVTNVLPVKVVRLAIIAQLIGVSRPTVSPTIALVTGAVTGSVANIVIATTIVFRLQE</sequence>
<feature type="transmembrane region" description="Helical" evidence="1">
    <location>
        <begin position="107"/>
        <end position="129"/>
    </location>
</feature>
<feature type="non-terminal residue" evidence="2">
    <location>
        <position position="1"/>
    </location>
</feature>
<dbReference type="EMBL" id="SNRW01041313">
    <property type="protein sequence ID" value="KAA6338082.1"/>
    <property type="molecule type" value="Genomic_DNA"/>
</dbReference>
<protein>
    <submittedName>
        <fullName evidence="2">Uncharacterized protein</fullName>
    </submittedName>
</protein>
<keyword evidence="1" id="KW-0812">Transmembrane</keyword>
<name>A0A5J4RX86_9EUKA</name>
<evidence type="ECO:0000313" key="2">
    <source>
        <dbReference type="EMBL" id="KAA6338082.1"/>
    </source>
</evidence>
<gene>
    <name evidence="2" type="ORF">EZS28_052731</name>
</gene>
<dbReference type="AlphaFoldDB" id="A0A5J4RX86"/>
<organism evidence="2 3">
    <name type="scientific">Streblomastix strix</name>
    <dbReference type="NCBI Taxonomy" id="222440"/>
    <lineage>
        <taxon>Eukaryota</taxon>
        <taxon>Metamonada</taxon>
        <taxon>Preaxostyla</taxon>
        <taxon>Oxymonadida</taxon>
        <taxon>Streblomastigidae</taxon>
        <taxon>Streblomastix</taxon>
    </lineage>
</organism>
<evidence type="ECO:0000313" key="3">
    <source>
        <dbReference type="Proteomes" id="UP000324800"/>
    </source>
</evidence>
<keyword evidence="1" id="KW-1133">Transmembrane helix</keyword>
<comment type="caution">
    <text evidence="2">The sequence shown here is derived from an EMBL/GenBank/DDBJ whole genome shotgun (WGS) entry which is preliminary data.</text>
</comment>
<reference evidence="2 3" key="1">
    <citation type="submission" date="2019-03" db="EMBL/GenBank/DDBJ databases">
        <title>Single cell metagenomics reveals metabolic interactions within the superorganism composed of flagellate Streblomastix strix and complex community of Bacteroidetes bacteria on its surface.</title>
        <authorList>
            <person name="Treitli S.C."/>
            <person name="Kolisko M."/>
            <person name="Husnik F."/>
            <person name="Keeling P."/>
            <person name="Hampl V."/>
        </authorList>
    </citation>
    <scope>NUCLEOTIDE SEQUENCE [LARGE SCALE GENOMIC DNA]</scope>
    <source>
        <strain evidence="2">ST1C</strain>
    </source>
</reference>